<keyword evidence="1" id="KW-0597">Phosphoprotein</keyword>
<dbReference type="PROSITE" id="PS50110">
    <property type="entry name" value="RESPONSE_REGULATORY"/>
    <property type="match status" value="1"/>
</dbReference>
<dbReference type="InterPro" id="IPR052893">
    <property type="entry name" value="TCS_response_regulator"/>
</dbReference>
<dbReference type="Proteomes" id="UP000032309">
    <property type="component" value="Unassembled WGS sequence"/>
</dbReference>
<comment type="caution">
    <text evidence="3">The sequence shown here is derived from an EMBL/GenBank/DDBJ whole genome shotgun (WGS) entry which is preliminary data.</text>
</comment>
<dbReference type="SMART" id="SM00448">
    <property type="entry name" value="REC"/>
    <property type="match status" value="1"/>
</dbReference>
<accession>A0ABQ0JY40</accession>
<feature type="modified residue" description="4-aspartylphosphate" evidence="1">
    <location>
        <position position="76"/>
    </location>
</feature>
<sequence length="158" mass="18043">MINQQSSTSNSQVKVVLLVEDNPDDVELSLRVLKRNYINNEVIVVRDGGEALDYLFGKGTYAERDMSVMPAIVLLDLKLPKIEGLEVLRSIRADERTKLLPVIILTSSKEDKDLIQGYKLGAISYIRKPVDFFKLNKAVRQLAKNFYCDSKQYPFFKI</sequence>
<dbReference type="Gene3D" id="3.40.50.2300">
    <property type="match status" value="1"/>
</dbReference>
<name>A0ABQ0JY40_9BACT</name>
<organism evidence="3 4">
    <name type="scientific">Candidatus Brocadia sinica JPN1</name>
    <dbReference type="NCBI Taxonomy" id="1197129"/>
    <lineage>
        <taxon>Bacteria</taxon>
        <taxon>Pseudomonadati</taxon>
        <taxon>Planctomycetota</taxon>
        <taxon>Candidatus Brocadiia</taxon>
        <taxon>Candidatus Brocadiales</taxon>
        <taxon>Candidatus Brocadiaceae</taxon>
        <taxon>Candidatus Brocadia</taxon>
    </lineage>
</organism>
<dbReference type="PANTHER" id="PTHR44520">
    <property type="entry name" value="RESPONSE REGULATOR RCP1-RELATED"/>
    <property type="match status" value="1"/>
</dbReference>
<dbReference type="EMBL" id="BAFN01000001">
    <property type="protein sequence ID" value="GAN33601.1"/>
    <property type="molecule type" value="Genomic_DNA"/>
</dbReference>
<proteinExistence type="predicted"/>
<evidence type="ECO:0000259" key="2">
    <source>
        <dbReference type="PROSITE" id="PS50110"/>
    </source>
</evidence>
<dbReference type="Pfam" id="PF00072">
    <property type="entry name" value="Response_reg"/>
    <property type="match status" value="1"/>
</dbReference>
<feature type="domain" description="Response regulatory" evidence="2">
    <location>
        <begin position="15"/>
        <end position="143"/>
    </location>
</feature>
<dbReference type="CDD" id="cd17557">
    <property type="entry name" value="REC_Rcp-like"/>
    <property type="match status" value="1"/>
</dbReference>
<dbReference type="RefSeq" id="WP_052563669.1">
    <property type="nucleotide sequence ID" value="NZ_BAFN01000001.1"/>
</dbReference>
<dbReference type="InterPro" id="IPR001789">
    <property type="entry name" value="Sig_transdc_resp-reg_receiver"/>
</dbReference>
<gene>
    <name evidence="3" type="ORF">BROSI_A2127</name>
</gene>
<keyword evidence="4" id="KW-1185">Reference proteome</keyword>
<reference evidence="4" key="1">
    <citation type="journal article" date="2015" name="Genome Announc.">
        <title>Draft Genome Sequence of an Anaerobic Ammonium-Oxidizing Bacterium, "Candidatus Brocadia sinica".</title>
        <authorList>
            <person name="Oshiki M."/>
            <person name="Shinyako-Hata K."/>
            <person name="Satoh H."/>
            <person name="Okabe S."/>
        </authorList>
    </citation>
    <scope>NUCLEOTIDE SEQUENCE [LARGE SCALE GENOMIC DNA]</scope>
    <source>
        <strain evidence="4">JPN1</strain>
    </source>
</reference>
<dbReference type="SUPFAM" id="SSF52172">
    <property type="entry name" value="CheY-like"/>
    <property type="match status" value="1"/>
</dbReference>
<dbReference type="PANTHER" id="PTHR44520:SF1">
    <property type="entry name" value="TWO-COMPONENT SYSTEM REGULATORY PROTEIN"/>
    <property type="match status" value="1"/>
</dbReference>
<evidence type="ECO:0000313" key="3">
    <source>
        <dbReference type="EMBL" id="GAN33601.1"/>
    </source>
</evidence>
<evidence type="ECO:0000256" key="1">
    <source>
        <dbReference type="PROSITE-ProRule" id="PRU00169"/>
    </source>
</evidence>
<dbReference type="InterPro" id="IPR011006">
    <property type="entry name" value="CheY-like_superfamily"/>
</dbReference>
<evidence type="ECO:0000313" key="4">
    <source>
        <dbReference type="Proteomes" id="UP000032309"/>
    </source>
</evidence>
<protein>
    <submittedName>
        <fullName evidence="3">Response regulator receiver protein</fullName>
    </submittedName>
</protein>